<keyword evidence="2" id="KW-1185">Reference proteome</keyword>
<proteinExistence type="predicted"/>
<dbReference type="Proteomes" id="UP000198748">
    <property type="component" value="Unassembled WGS sequence"/>
</dbReference>
<accession>A0A1G8D1K8</accession>
<evidence type="ECO:0000313" key="1">
    <source>
        <dbReference type="EMBL" id="SDH51551.1"/>
    </source>
</evidence>
<dbReference type="AlphaFoldDB" id="A0A1G8D1K8"/>
<organism evidence="1 2">
    <name type="scientific">Dyadobacter soli</name>
    <dbReference type="NCBI Taxonomy" id="659014"/>
    <lineage>
        <taxon>Bacteria</taxon>
        <taxon>Pseudomonadati</taxon>
        <taxon>Bacteroidota</taxon>
        <taxon>Cytophagia</taxon>
        <taxon>Cytophagales</taxon>
        <taxon>Spirosomataceae</taxon>
        <taxon>Dyadobacter</taxon>
    </lineage>
</organism>
<evidence type="ECO:0000313" key="2">
    <source>
        <dbReference type="Proteomes" id="UP000198748"/>
    </source>
</evidence>
<sequence length="66" mass="7602">MATLTLPEVFDLRLKIQELEAKVNSGELSLFERCDMEDEILEMKEKLGEFDRLKFSDEGECLNCSA</sequence>
<dbReference type="EMBL" id="FNAN01000042">
    <property type="protein sequence ID" value="SDH51551.1"/>
    <property type="molecule type" value="Genomic_DNA"/>
</dbReference>
<protein>
    <submittedName>
        <fullName evidence="1">Uncharacterized protein</fullName>
    </submittedName>
</protein>
<gene>
    <name evidence="1" type="ORF">SAMN04487996_1428</name>
</gene>
<reference evidence="2" key="1">
    <citation type="submission" date="2016-10" db="EMBL/GenBank/DDBJ databases">
        <authorList>
            <person name="Varghese N."/>
            <person name="Submissions S."/>
        </authorList>
    </citation>
    <scope>NUCLEOTIDE SEQUENCE [LARGE SCALE GENOMIC DNA]</scope>
    <source>
        <strain evidence="2">DSM 25329</strain>
    </source>
</reference>
<name>A0A1G8D1K8_9BACT</name>
<dbReference type="OrthoDB" id="963888at2"/>
<dbReference type="STRING" id="659014.SAMN04487996_1428"/>
<dbReference type="RefSeq" id="WP_015813244.1">
    <property type="nucleotide sequence ID" value="NZ_FNAN01000042.1"/>
</dbReference>